<accession>A0ABU7S2W7</accession>
<evidence type="ECO:0000313" key="1">
    <source>
        <dbReference type="EMBL" id="MEE6263015.1"/>
    </source>
</evidence>
<dbReference type="CDD" id="cd07951">
    <property type="entry name" value="ED_3B_N_AMMECR1"/>
    <property type="match status" value="1"/>
</dbReference>
<protein>
    <submittedName>
        <fullName evidence="1">Class III extradiol dioxygenase subunit B-like domain-containing protein</fullName>
    </submittedName>
</protein>
<gene>
    <name evidence="1" type="ORF">V1633_31505</name>
</gene>
<dbReference type="EMBL" id="JAZGQK010000033">
    <property type="protein sequence ID" value="MEE6263015.1"/>
    <property type="molecule type" value="Genomic_DNA"/>
</dbReference>
<evidence type="ECO:0000313" key="2">
    <source>
        <dbReference type="Proteomes" id="UP001332243"/>
    </source>
</evidence>
<dbReference type="Gene3D" id="3.40.830.10">
    <property type="entry name" value="LigB-like"/>
    <property type="match status" value="1"/>
</dbReference>
<dbReference type="RefSeq" id="WP_331217944.1">
    <property type="nucleotide sequence ID" value="NZ_JAZGQK010000033.1"/>
</dbReference>
<proteinExistence type="predicted"/>
<dbReference type="Proteomes" id="UP001332243">
    <property type="component" value="Unassembled WGS sequence"/>
</dbReference>
<sequence>MWTAWPARGWWPARYGDAVPLVAAAVCPHPPIIVPALAGSAASELAGLREACDEAITRLVDSAARRVVVVGADNATFQHHLPTRGSFAPWGVPVEVAIGDPDRAAGRPPLPLSLSVAAWLVNRQPGVPPDLWHLVSVARDAPVADCARLADKLAETGAAGADEPWALLVMGDGSACRGERSPGYDDPAAEPYDDGVAEALATADAQALLAFSPELSARLRATGRAPWQVLAAATLRSGLPWRGDVSYYAAPYGVSYFVANWAPAVPSGPSR</sequence>
<reference evidence="1 2" key="1">
    <citation type="submission" date="2024-01" db="EMBL/GenBank/DDBJ databases">
        <title>Genome insights into Plantactinospora sonchi sp. nov.</title>
        <authorList>
            <person name="Wang L."/>
        </authorList>
    </citation>
    <scope>NUCLEOTIDE SEQUENCE [LARGE SCALE GENOMIC DNA]</scope>
    <source>
        <strain evidence="1 2">NEAU-QY2</strain>
    </source>
</reference>
<comment type="caution">
    <text evidence="1">The sequence shown here is derived from an EMBL/GenBank/DDBJ whole genome shotgun (WGS) entry which is preliminary data.</text>
</comment>
<keyword evidence="2" id="KW-1185">Reference proteome</keyword>
<name>A0ABU7S2W7_9ACTN</name>
<organism evidence="1 2">
    <name type="scientific">Plantactinospora sonchi</name>
    <dbReference type="NCBI Taxonomy" id="1544735"/>
    <lineage>
        <taxon>Bacteria</taxon>
        <taxon>Bacillati</taxon>
        <taxon>Actinomycetota</taxon>
        <taxon>Actinomycetes</taxon>
        <taxon>Micromonosporales</taxon>
        <taxon>Micromonosporaceae</taxon>
        <taxon>Plantactinospora</taxon>
    </lineage>
</organism>